<keyword evidence="1" id="KW-0175">Coiled coil</keyword>
<sequence>MMTDKERIVELQKKLEDAVIDNKILEEQNEELQGEVEDIEKDNQALSVAYELLGQDYDDLYREYNELANSDNRTAYEIIDKIHKLIGNGITAGDFKRIADMLSTEYSIKGPIYGLDY</sequence>
<accession>A0A1S5RCS9</accession>
<organism evidence="2 3">
    <name type="scientific">Lactobacillus phage P1</name>
    <dbReference type="NCBI Taxonomy" id="1846168"/>
    <lineage>
        <taxon>Viruses</taxon>
        <taxon>Duplodnaviria</taxon>
        <taxon>Heunggongvirae</taxon>
        <taxon>Uroviricota</taxon>
        <taxon>Caudoviricetes</taxon>
        <taxon>Tybeckvirinae</taxon>
        <taxon>Maenadvirus</taxon>
        <taxon>Maenadvirus P1</taxon>
    </lineage>
</organism>
<proteinExistence type="predicted"/>
<dbReference type="EMBL" id="KX223815">
    <property type="protein sequence ID" value="ANO57973.1"/>
    <property type="molecule type" value="Genomic_DNA"/>
</dbReference>
<evidence type="ECO:0000256" key="1">
    <source>
        <dbReference type="SAM" id="Coils"/>
    </source>
</evidence>
<keyword evidence="3" id="KW-1185">Reference proteome</keyword>
<protein>
    <submittedName>
        <fullName evidence="2">Uncharacterized protein</fullName>
    </submittedName>
</protein>
<reference evidence="2 3" key="1">
    <citation type="journal article" date="2016" name="J. Dairy Sci.">
        <title>Characterization and adsorption of Lactobacillus virulent phage P1.</title>
        <authorList>
            <person name="Chen X."/>
            <person name="Xi Y."/>
            <person name="Zhang H."/>
            <person name="Wang Z."/>
            <person name="Fan M."/>
            <person name="Liu Y."/>
            <person name="Wu W."/>
        </authorList>
    </citation>
    <scope>NUCLEOTIDE SEQUENCE [LARGE SCALE GENOMIC DNA]</scope>
</reference>
<evidence type="ECO:0000313" key="2">
    <source>
        <dbReference type="EMBL" id="ANO57973.1"/>
    </source>
</evidence>
<name>A0A1S5RCS9_9CAUD</name>
<dbReference type="Proteomes" id="UP000222183">
    <property type="component" value="Segment"/>
</dbReference>
<gene>
    <name evidence="2" type="ORF">LVP1_g044</name>
</gene>
<evidence type="ECO:0000313" key="3">
    <source>
        <dbReference type="Proteomes" id="UP000222183"/>
    </source>
</evidence>
<feature type="coiled-coil region" evidence="1">
    <location>
        <begin position="8"/>
        <end position="49"/>
    </location>
</feature>